<proteinExistence type="predicted"/>
<dbReference type="InterPro" id="IPR006865">
    <property type="entry name" value="DUF629"/>
</dbReference>
<evidence type="ECO:0000313" key="2">
    <source>
        <dbReference type="EMBL" id="KAK1648560.1"/>
    </source>
</evidence>
<dbReference type="Pfam" id="PF04780">
    <property type="entry name" value="DUF629"/>
    <property type="match status" value="1"/>
</dbReference>
<dbReference type="SUPFAM" id="SSF48452">
    <property type="entry name" value="TPR-like"/>
    <property type="match status" value="1"/>
</dbReference>
<dbReference type="PANTHER" id="PTHR34465:SF3">
    <property type="entry name" value="OS09G0547900 PROTEIN"/>
    <property type="match status" value="1"/>
</dbReference>
<feature type="domain" description="DUF629" evidence="1">
    <location>
        <begin position="330"/>
        <end position="421"/>
    </location>
</feature>
<dbReference type="EMBL" id="JAUUTY010000004">
    <property type="protein sequence ID" value="KAK1648560.1"/>
    <property type="molecule type" value="Genomic_DNA"/>
</dbReference>
<name>A0AAD8WAQ3_LOLMU</name>
<keyword evidence="3" id="KW-1185">Reference proteome</keyword>
<dbReference type="AlphaFoldDB" id="A0AAD8WAQ3"/>
<evidence type="ECO:0000313" key="3">
    <source>
        <dbReference type="Proteomes" id="UP001231189"/>
    </source>
</evidence>
<gene>
    <name evidence="2" type="ORF">QYE76_066365</name>
</gene>
<sequence>MGKKSDHRKAEAALRAEAEAALKLEFDGRHEEAIARADDLAARHAESAPVLHLAANVHDAAANRAYRAGDDDASARHYLAARGYLIKARELVPNCISIANFLAKVLFRSGEVDEAEKVAREAVGIADPVDPAKNNVAYASRAANTTRDQRVLNCRNLARQTLAEIDRSSLPARVSEVLKLDTGVHDGSREALTKAKELAKTYPSSSRAQLLLAHMQLQRVRLLRPDMDRRGFLDRIRADVKQAIASSFGNSLVFAMFHAKLCFVLGLYADAHFECVRAFDIPDPVDPRLEDVPPRSVRGHTPELRLLSVDEEIGRLVNKLFSVADAFRCSMTGDRQAGLLSLGLLQLQDYYHQNFGSYQWAVAQTISDALTFVNQNRSWRFWICPFCAANKLTNTDSLLEHINSKHLRKLRSVFGSVPPQYFIEDDYLDDITIYQDSEGHHFFRFNNKDYVFACLSVPTKELSIAGIQDEICQRAKEILEDIELKLKTLPADKLSAEFDTARSEIQHLWDAFVRTSFLDYRNLIRKCARPFIWTKLLQSLSEDKAASKISNADIDVIFPNVVDVREVHAEDNMGRLEIPNSGIADVQSGAAGLNVPSIATENSASNLLGSSSQCSQETSISLYRKSIEVLGKDTDIFVLNFIIQILWNWRGFRDEFLKRRPVCTLPSHQGPCISQMLYTIFSGWQKDDHHRTYSLISIRDTVCQVLNDRTVFQNVKVNTSSYIVTTILNALLMPEVFREVHYPKDSETLKQPANPAMVLCNKEIICEGFDIKNSTTCGDKPNAEPLQIVKGKSIADDKCRQVDPLSVSMPEFSVTHCAMAERENQRTLREVIKSLALDPDYFFFLDDPNISPDTMKCTFVSMDHHNTKRTLIHIMFKSYYRSFIMKGSFSVLFESTRISGSYSYITMLWLRSLIPGKICYMVTETMRYNIVFTFSRSSRSSSNRQDSKEIVFLHKDMLPNLLAPVAWDQHLRRKEFRSHL</sequence>
<accession>A0AAD8WAQ3</accession>
<organism evidence="2 3">
    <name type="scientific">Lolium multiflorum</name>
    <name type="common">Italian ryegrass</name>
    <name type="synonym">Lolium perenne subsp. multiflorum</name>
    <dbReference type="NCBI Taxonomy" id="4521"/>
    <lineage>
        <taxon>Eukaryota</taxon>
        <taxon>Viridiplantae</taxon>
        <taxon>Streptophyta</taxon>
        <taxon>Embryophyta</taxon>
        <taxon>Tracheophyta</taxon>
        <taxon>Spermatophyta</taxon>
        <taxon>Magnoliopsida</taxon>
        <taxon>Liliopsida</taxon>
        <taxon>Poales</taxon>
        <taxon>Poaceae</taxon>
        <taxon>BOP clade</taxon>
        <taxon>Pooideae</taxon>
        <taxon>Poodae</taxon>
        <taxon>Poeae</taxon>
        <taxon>Poeae Chloroplast Group 2 (Poeae type)</taxon>
        <taxon>Loliodinae</taxon>
        <taxon>Loliinae</taxon>
        <taxon>Lolium</taxon>
    </lineage>
</organism>
<dbReference type="Gene3D" id="1.25.40.10">
    <property type="entry name" value="Tetratricopeptide repeat domain"/>
    <property type="match status" value="1"/>
</dbReference>
<dbReference type="InterPro" id="IPR011990">
    <property type="entry name" value="TPR-like_helical_dom_sf"/>
</dbReference>
<evidence type="ECO:0000259" key="1">
    <source>
        <dbReference type="Pfam" id="PF04780"/>
    </source>
</evidence>
<comment type="caution">
    <text evidence="2">The sequence shown here is derived from an EMBL/GenBank/DDBJ whole genome shotgun (WGS) entry which is preliminary data.</text>
</comment>
<dbReference type="Proteomes" id="UP001231189">
    <property type="component" value="Unassembled WGS sequence"/>
</dbReference>
<dbReference type="PANTHER" id="PTHR34465">
    <property type="entry name" value="CARBOXYL-TERMINAL HYDROLASE-LIKE PROTEIN, PUTATIVE (DUF627 AND DUF629)-RELATED"/>
    <property type="match status" value="1"/>
</dbReference>
<reference evidence="2" key="1">
    <citation type="submission" date="2023-07" db="EMBL/GenBank/DDBJ databases">
        <title>A chromosome-level genome assembly of Lolium multiflorum.</title>
        <authorList>
            <person name="Chen Y."/>
            <person name="Copetti D."/>
            <person name="Kolliker R."/>
            <person name="Studer B."/>
        </authorList>
    </citation>
    <scope>NUCLEOTIDE SEQUENCE</scope>
    <source>
        <strain evidence="2">02402/16</strain>
        <tissue evidence="2">Leaf</tissue>
    </source>
</reference>
<protein>
    <recommendedName>
        <fullName evidence="1">DUF629 domain-containing protein</fullName>
    </recommendedName>
</protein>